<dbReference type="PANTHER" id="PTHR35791:SF1">
    <property type="entry name" value="UPF0754 MEMBRANE PROTEIN YHEB"/>
    <property type="match status" value="1"/>
</dbReference>
<dbReference type="EMBL" id="JAFBCV010000003">
    <property type="protein sequence ID" value="MBM7837954.1"/>
    <property type="molecule type" value="Genomic_DNA"/>
</dbReference>
<evidence type="ECO:0000256" key="6">
    <source>
        <dbReference type="SAM" id="Phobius"/>
    </source>
</evidence>
<feature type="transmembrane region" description="Helical" evidence="6">
    <location>
        <begin position="356"/>
        <end position="378"/>
    </location>
</feature>
<keyword evidence="3 6" id="KW-0812">Transmembrane</keyword>
<comment type="similarity">
    <text evidence="2">Belongs to the UPF0754 family.</text>
</comment>
<accession>A0ABS2SU12</accession>
<evidence type="ECO:0000256" key="2">
    <source>
        <dbReference type="ARBA" id="ARBA00008053"/>
    </source>
</evidence>
<dbReference type="PIRSF" id="PIRSF032178">
    <property type="entry name" value="UCP032178"/>
    <property type="match status" value="1"/>
</dbReference>
<evidence type="ECO:0000256" key="4">
    <source>
        <dbReference type="ARBA" id="ARBA00022989"/>
    </source>
</evidence>
<protein>
    <submittedName>
        <fullName evidence="7">Uncharacterized membrane protein YheB (UPF0754 family)</fullName>
    </submittedName>
</protein>
<evidence type="ECO:0000256" key="1">
    <source>
        <dbReference type="ARBA" id="ARBA00004236"/>
    </source>
</evidence>
<gene>
    <name evidence="7" type="ORF">JOC54_001185</name>
</gene>
<proteinExistence type="inferred from homology"/>
<reference evidence="7" key="1">
    <citation type="submission" date="2021-01" db="EMBL/GenBank/DDBJ databases">
        <title>Genomic Encyclopedia of Type Strains, Phase IV (KMG-IV): sequencing the most valuable type-strain genomes for metagenomic binning, comparative biology and taxonomic classification.</title>
        <authorList>
            <person name="Goeker M."/>
        </authorList>
    </citation>
    <scope>NUCLEOTIDE SEQUENCE</scope>
    <source>
        <strain evidence="7">DSM 21943</strain>
    </source>
</reference>
<comment type="caution">
    <text evidence="7">The sequence shown here is derived from an EMBL/GenBank/DDBJ whole genome shotgun (WGS) entry which is preliminary data.</text>
</comment>
<feature type="transmembrane region" description="Helical" evidence="6">
    <location>
        <begin position="6"/>
        <end position="30"/>
    </location>
</feature>
<evidence type="ECO:0000313" key="7">
    <source>
        <dbReference type="EMBL" id="MBM7837954.1"/>
    </source>
</evidence>
<comment type="subcellular location">
    <subcellularLocation>
        <location evidence="1">Cell membrane</location>
    </subcellularLocation>
</comment>
<dbReference type="RefSeq" id="WP_204465074.1">
    <property type="nucleotide sequence ID" value="NZ_JAFBCV010000003.1"/>
</dbReference>
<dbReference type="Proteomes" id="UP001179280">
    <property type="component" value="Unassembled WGS sequence"/>
</dbReference>
<evidence type="ECO:0000256" key="5">
    <source>
        <dbReference type="ARBA" id="ARBA00023136"/>
    </source>
</evidence>
<dbReference type="PANTHER" id="PTHR35791">
    <property type="entry name" value="UPF0754 MEMBRANE PROTEIN YHEB"/>
    <property type="match status" value="1"/>
</dbReference>
<evidence type="ECO:0000313" key="8">
    <source>
        <dbReference type="Proteomes" id="UP001179280"/>
    </source>
</evidence>
<keyword evidence="8" id="KW-1185">Reference proteome</keyword>
<keyword evidence="5 6" id="KW-0472">Membrane</keyword>
<dbReference type="InterPro" id="IPR007383">
    <property type="entry name" value="DUF445"/>
</dbReference>
<sequence length="379" mass="42928">MQWISLVGLLAVVGAIVGAATNALAIRMLFRPHRAYYIGKWQLPFTPGLLPRRQGELSKQLGNIVANHLVTAEGLGKKIGSELFTNEINAWLKSKIYIWLRSEHTVESLLKPLLSFDNGKEQIVIRSKDWLRKRILQFLRDNGTTSARKIVPIELQANITAWLPEASSLILKKARAYVDSEEGMAKSRAMAKQFLSSRGKLGGMVSMFLSSEKLVDLALPEIRKFLDDERTRDMLHGLLAREWNQMLDRPLSSYQAEQYVDGVIDRVTDGLQGQIPVLNWYDAPLHTWTEPFIEPIASKWAPELVKILSQNLQQNMGSVLKRLNLEEIIEQQVSSFSMAHLEQLIMNITKRELRMITFLGGLIGGIVGLVQAIIVHFFY</sequence>
<evidence type="ECO:0000256" key="3">
    <source>
        <dbReference type="ARBA" id="ARBA00022692"/>
    </source>
</evidence>
<organism evidence="7 8">
    <name type="scientific">Shouchella xiaoxiensis</name>
    <dbReference type="NCBI Taxonomy" id="766895"/>
    <lineage>
        <taxon>Bacteria</taxon>
        <taxon>Bacillati</taxon>
        <taxon>Bacillota</taxon>
        <taxon>Bacilli</taxon>
        <taxon>Bacillales</taxon>
        <taxon>Bacillaceae</taxon>
        <taxon>Shouchella</taxon>
    </lineage>
</organism>
<dbReference type="Pfam" id="PF04286">
    <property type="entry name" value="DUF445"/>
    <property type="match status" value="1"/>
</dbReference>
<dbReference type="InterPro" id="IPR016991">
    <property type="entry name" value="UCP032178"/>
</dbReference>
<name>A0ABS2SU12_9BACI</name>
<keyword evidence="4 6" id="KW-1133">Transmembrane helix</keyword>